<comment type="cofactor">
    <cofactor evidence="7 8">
        <name>FAD</name>
        <dbReference type="ChEBI" id="CHEBI:57692"/>
    </cofactor>
    <text evidence="7 8">Binds 1 FAD per dimer.</text>
</comment>
<keyword evidence="3 7" id="KW-0813">Transport</keyword>
<evidence type="ECO:0000256" key="5">
    <source>
        <dbReference type="ARBA" id="ARBA00022827"/>
    </source>
</evidence>
<sequence>MLRRTFSVLGGKVLVVAEMHNGNVAPSTLAAVTAGLKVGPVSTLVAGKNAAKTAAALANVKGVECVLVAEGEHYEKGMPEEYAPLIASVVKDGYTHIFAGTSAFGKNVIPRAAAKADAMPITDVTEVKDDATFVRFMYAGNVVCTVKTSDPVKYATIRGTSFERAPTEGGSAEIKEVAATKAGGTSRWIEDAIAATDKPDLQTAVNVIVGGRGLKNAENFKLLNDLAEPLKAAVGATRAVVDAGCCPNEMQIGQTGKTVAPNLYLGCGVSGAIQHVAGMKDSKVIAVINNDADAPFFHVADYGLVEDLFVAVPKLTSMVKK</sequence>
<dbReference type="FunFam" id="3.40.50.1220:FF:000001">
    <property type="entry name" value="Electron transfer flavoprotein, alpha subunit"/>
    <property type="match status" value="1"/>
</dbReference>
<feature type="domain" description="Electron transfer flavoprotein alpha/beta-subunit N-terminal" evidence="9">
    <location>
        <begin position="13"/>
        <end position="192"/>
    </location>
</feature>
<feature type="binding site" evidence="8">
    <location>
        <position position="212"/>
    </location>
    <ligand>
        <name>FAD</name>
        <dbReference type="ChEBI" id="CHEBI:57692"/>
    </ligand>
</feature>
<evidence type="ECO:0000256" key="7">
    <source>
        <dbReference type="PIRNR" id="PIRNR000089"/>
    </source>
</evidence>
<protein>
    <recommendedName>
        <fullName evidence="7">Electron transfer flavoprotein subunit alpha</fullName>
        <shortName evidence="7">Alpha-ETF</shortName>
    </recommendedName>
</protein>
<dbReference type="PANTHER" id="PTHR43153:SF1">
    <property type="entry name" value="ELECTRON TRANSFER FLAVOPROTEIN SUBUNIT ALPHA, MITOCHONDRIAL"/>
    <property type="match status" value="1"/>
</dbReference>
<dbReference type="FunFam" id="3.40.50.620:FF:000041">
    <property type="entry name" value="Electron transfer flavoprotein alpha subunit"/>
    <property type="match status" value="1"/>
</dbReference>
<evidence type="ECO:0000313" key="10">
    <source>
        <dbReference type="EMBL" id="ESL08426.1"/>
    </source>
</evidence>
<evidence type="ECO:0000256" key="3">
    <source>
        <dbReference type="ARBA" id="ARBA00022448"/>
    </source>
</evidence>
<feature type="binding site" evidence="8">
    <location>
        <position position="289"/>
    </location>
    <ligand>
        <name>FAD</name>
        <dbReference type="ChEBI" id="CHEBI:57692"/>
    </ligand>
</feature>
<keyword evidence="4 7" id="KW-0285">Flavoprotein</keyword>
<dbReference type="InterPro" id="IPR033947">
    <property type="entry name" value="ETF_alpha_N"/>
</dbReference>
<keyword evidence="7" id="KW-0496">Mitochondrion</keyword>
<dbReference type="EMBL" id="AUPL01003871">
    <property type="protein sequence ID" value="ESL08426.1"/>
    <property type="molecule type" value="Genomic_DNA"/>
</dbReference>
<feature type="binding site" evidence="8">
    <location>
        <begin position="268"/>
        <end position="275"/>
    </location>
    <ligand>
        <name>FAD</name>
        <dbReference type="ChEBI" id="CHEBI:57692"/>
    </ligand>
</feature>
<dbReference type="Gene3D" id="3.40.50.620">
    <property type="entry name" value="HUPs"/>
    <property type="match status" value="1"/>
</dbReference>
<comment type="caution">
    <text evidence="10">The sequence shown here is derived from an EMBL/GenBank/DDBJ whole genome shotgun (WGS) entry which is preliminary data.</text>
</comment>
<organism evidence="10 11">
    <name type="scientific">Trypanosoma rangeli SC58</name>
    <dbReference type="NCBI Taxonomy" id="429131"/>
    <lineage>
        <taxon>Eukaryota</taxon>
        <taxon>Discoba</taxon>
        <taxon>Euglenozoa</taxon>
        <taxon>Kinetoplastea</taxon>
        <taxon>Metakinetoplastina</taxon>
        <taxon>Trypanosomatida</taxon>
        <taxon>Trypanosomatidae</taxon>
        <taxon>Trypanosoma</taxon>
        <taxon>Herpetosoma</taxon>
    </lineage>
</organism>
<dbReference type="GO" id="GO:0009055">
    <property type="term" value="F:electron transfer activity"/>
    <property type="evidence" value="ECO:0007669"/>
    <property type="project" value="InterPro"/>
</dbReference>
<accession>A0A061J2R0</accession>
<dbReference type="Gene3D" id="3.40.50.1220">
    <property type="entry name" value="TPP-binding domain"/>
    <property type="match status" value="1"/>
</dbReference>
<keyword evidence="6 7" id="KW-0249">Electron transport</keyword>
<comment type="function">
    <text evidence="7">The electron transfer flavoprotein serves as a specific electron acceptor for several dehydrogenases, including five acyl-CoA dehydrogenases, glutaryl-CoA and sarcosine dehydrogenase. It transfers the electrons to the main mitochondrial respiratory chain via ETF-ubiquinone oxidoreductase (ETF dehydrogenase).</text>
</comment>
<comment type="subunit">
    <text evidence="7">Heterodimer of an alpha and a beta subunit.</text>
</comment>
<dbReference type="InterPro" id="IPR001308">
    <property type="entry name" value="ETF_a/FixB"/>
</dbReference>
<keyword evidence="11" id="KW-1185">Reference proteome</keyword>
<dbReference type="VEuPathDB" id="TriTrypDB:TRSC58_03871"/>
<dbReference type="PANTHER" id="PTHR43153">
    <property type="entry name" value="ELECTRON TRANSFER FLAVOPROTEIN ALPHA"/>
    <property type="match status" value="1"/>
</dbReference>
<dbReference type="PIRSF" id="PIRSF000089">
    <property type="entry name" value="Electra_flavoP_a"/>
    <property type="match status" value="1"/>
</dbReference>
<comment type="similarity">
    <text evidence="2 7">Belongs to the ETF alpha-subunit/FixB family.</text>
</comment>
<comment type="subcellular location">
    <subcellularLocation>
        <location evidence="1 7">Mitochondrion matrix</location>
    </subcellularLocation>
</comment>
<feature type="binding site" evidence="8">
    <location>
        <begin position="237"/>
        <end position="238"/>
    </location>
    <ligand>
        <name>FAD</name>
        <dbReference type="ChEBI" id="CHEBI:57692"/>
    </ligand>
</feature>
<dbReference type="Pfam" id="PF00766">
    <property type="entry name" value="ETF_alpha"/>
    <property type="match status" value="1"/>
</dbReference>
<dbReference type="SMART" id="SM00893">
    <property type="entry name" value="ETF"/>
    <property type="match status" value="1"/>
</dbReference>
<dbReference type="Pfam" id="PF01012">
    <property type="entry name" value="ETF"/>
    <property type="match status" value="1"/>
</dbReference>
<name>A0A061J2R0_TRYRA</name>
<dbReference type="InterPro" id="IPR029035">
    <property type="entry name" value="DHS-like_NAD/FAD-binding_dom"/>
</dbReference>
<evidence type="ECO:0000256" key="6">
    <source>
        <dbReference type="ARBA" id="ARBA00022982"/>
    </source>
</evidence>
<evidence type="ECO:0000256" key="1">
    <source>
        <dbReference type="ARBA" id="ARBA00004305"/>
    </source>
</evidence>
<evidence type="ECO:0000259" key="9">
    <source>
        <dbReference type="SMART" id="SM00893"/>
    </source>
</evidence>
<reference evidence="10 11" key="1">
    <citation type="submission" date="2013-07" db="EMBL/GenBank/DDBJ databases">
        <authorList>
            <person name="Stoco P.H."/>
            <person name="Wagner G."/>
            <person name="Gerber A."/>
            <person name="Zaha A."/>
            <person name="Thompson C."/>
            <person name="Bartholomeu D.C."/>
            <person name="Luckemeyer D.D."/>
            <person name="Bahia D."/>
            <person name="Loreto E."/>
            <person name="Prestes E.B."/>
            <person name="Lima F.M."/>
            <person name="Rodrigues-Luiz G."/>
            <person name="Vallejo G.A."/>
            <person name="Filho J.F."/>
            <person name="Monteiro K.M."/>
            <person name="Tyler K.M."/>
            <person name="de Almeida L.G."/>
            <person name="Ortiz M.F."/>
            <person name="Siervo M.A."/>
            <person name="de Moraes M.H."/>
            <person name="Cunha O.L."/>
            <person name="Mendonca-Neto R."/>
            <person name="Silva R."/>
            <person name="Teixeira S.M."/>
            <person name="Murta S.M."/>
            <person name="Sincero T.C."/>
            <person name="Mendes T.A."/>
            <person name="Urmenyi T.P."/>
            <person name="Silva V.G."/>
            <person name="da Rocha W.D."/>
            <person name="Andersson B."/>
            <person name="Romanha A.J."/>
            <person name="Steindel M."/>
            <person name="de Vasconcelos A.T."/>
            <person name="Grisard E.C."/>
        </authorList>
    </citation>
    <scope>NUCLEOTIDE SEQUENCE [LARGE SCALE GENOMIC DNA]</scope>
    <source>
        <strain evidence="10 11">SC58</strain>
    </source>
</reference>
<dbReference type="Proteomes" id="UP000031737">
    <property type="component" value="Unassembled WGS sequence"/>
</dbReference>
<dbReference type="SUPFAM" id="SSF52402">
    <property type="entry name" value="Adenine nucleotide alpha hydrolases-like"/>
    <property type="match status" value="1"/>
</dbReference>
<dbReference type="AlphaFoldDB" id="A0A061J2R0"/>
<evidence type="ECO:0000256" key="2">
    <source>
        <dbReference type="ARBA" id="ARBA00005817"/>
    </source>
</evidence>
<dbReference type="InterPro" id="IPR014731">
    <property type="entry name" value="ETF_asu_C"/>
</dbReference>
<dbReference type="InterPro" id="IPR014730">
    <property type="entry name" value="ETF_a/b_N"/>
</dbReference>
<dbReference type="GO" id="GO:0005759">
    <property type="term" value="C:mitochondrial matrix"/>
    <property type="evidence" value="ECO:0007669"/>
    <property type="project" value="UniProtKB-SubCell"/>
</dbReference>
<dbReference type="SUPFAM" id="SSF52467">
    <property type="entry name" value="DHS-like NAD/FAD-binding domain"/>
    <property type="match status" value="1"/>
</dbReference>
<dbReference type="OrthoDB" id="1715808at2759"/>
<evidence type="ECO:0000256" key="8">
    <source>
        <dbReference type="PIRSR" id="PIRSR000089-1"/>
    </source>
</evidence>
<dbReference type="CDD" id="cd01715">
    <property type="entry name" value="ETF_alpha"/>
    <property type="match status" value="1"/>
</dbReference>
<proteinExistence type="inferred from homology"/>
<dbReference type="GO" id="GO:0050660">
    <property type="term" value="F:flavin adenine dinucleotide binding"/>
    <property type="evidence" value="ECO:0007669"/>
    <property type="project" value="InterPro"/>
</dbReference>
<evidence type="ECO:0000256" key="4">
    <source>
        <dbReference type="ARBA" id="ARBA00022630"/>
    </source>
</evidence>
<feature type="binding site" evidence="8">
    <location>
        <begin position="251"/>
        <end position="255"/>
    </location>
    <ligand>
        <name>FAD</name>
        <dbReference type="ChEBI" id="CHEBI:57692"/>
    </ligand>
</feature>
<dbReference type="GO" id="GO:0033539">
    <property type="term" value="P:fatty acid beta-oxidation using acyl-CoA dehydrogenase"/>
    <property type="evidence" value="ECO:0007669"/>
    <property type="project" value="TreeGrafter"/>
</dbReference>
<dbReference type="InterPro" id="IPR014729">
    <property type="entry name" value="Rossmann-like_a/b/a_fold"/>
</dbReference>
<keyword evidence="5 7" id="KW-0274">FAD</keyword>
<gene>
    <name evidence="10" type="ORF">TRSC58_03871</name>
</gene>
<evidence type="ECO:0000313" key="11">
    <source>
        <dbReference type="Proteomes" id="UP000031737"/>
    </source>
</evidence>